<accession>A0ABR2ICE0</accession>
<evidence type="ECO:0000313" key="2">
    <source>
        <dbReference type="EMBL" id="KAK8860299.1"/>
    </source>
</evidence>
<name>A0ABR2ICE0_9EUKA</name>
<reference evidence="2 3" key="1">
    <citation type="submission" date="2024-04" db="EMBL/GenBank/DDBJ databases">
        <title>Tritrichomonas musculus Genome.</title>
        <authorList>
            <person name="Alves-Ferreira E."/>
            <person name="Grigg M."/>
            <person name="Lorenzi H."/>
            <person name="Galac M."/>
        </authorList>
    </citation>
    <scope>NUCLEOTIDE SEQUENCE [LARGE SCALE GENOMIC DNA]</scope>
    <source>
        <strain evidence="2 3">EAF2021</strain>
    </source>
</reference>
<evidence type="ECO:0000313" key="3">
    <source>
        <dbReference type="Proteomes" id="UP001470230"/>
    </source>
</evidence>
<dbReference type="Proteomes" id="UP001470230">
    <property type="component" value="Unassembled WGS sequence"/>
</dbReference>
<feature type="coiled-coil region" evidence="1">
    <location>
        <begin position="197"/>
        <end position="231"/>
    </location>
</feature>
<sequence>MNLNNENKIQLYHEQIQLQKQLKSKKDDLATVKRSYSRNKKTAQEQMELIKQLLEKQNKYHEIISIPPPESDPKVSQYHQYNHLIKDLEKSYQEVEEDSELAFPFDEDISPNIDHYSDLYSQLNDWLKHKESMMEENDEQQKNIIIEIEKLKKQNNQIKEQLDNEPTDLSEQINEIKKTIKERKPLLNSKEEIIYAYKKKKEELDFISDSINESQNKRNEENDESENSEMTDIKINKEVNVKSLNKIQLECLEKWEQLRNYQVERQNHENEMKELADLFMNTFNT</sequence>
<comment type="caution">
    <text evidence="2">The sequence shown here is derived from an EMBL/GenBank/DDBJ whole genome shotgun (WGS) entry which is preliminary data.</text>
</comment>
<protein>
    <recommendedName>
        <fullName evidence="4">Viral A-type inclusion protein</fullName>
    </recommendedName>
</protein>
<proteinExistence type="predicted"/>
<evidence type="ECO:0008006" key="4">
    <source>
        <dbReference type="Google" id="ProtNLM"/>
    </source>
</evidence>
<gene>
    <name evidence="2" type="ORF">M9Y10_011963</name>
</gene>
<evidence type="ECO:0000256" key="1">
    <source>
        <dbReference type="SAM" id="Coils"/>
    </source>
</evidence>
<keyword evidence="1" id="KW-0175">Coiled coil</keyword>
<keyword evidence="3" id="KW-1185">Reference proteome</keyword>
<organism evidence="2 3">
    <name type="scientific">Tritrichomonas musculus</name>
    <dbReference type="NCBI Taxonomy" id="1915356"/>
    <lineage>
        <taxon>Eukaryota</taxon>
        <taxon>Metamonada</taxon>
        <taxon>Parabasalia</taxon>
        <taxon>Tritrichomonadida</taxon>
        <taxon>Tritrichomonadidae</taxon>
        <taxon>Tritrichomonas</taxon>
    </lineage>
</organism>
<dbReference type="EMBL" id="JAPFFF010000018">
    <property type="protein sequence ID" value="KAK8860299.1"/>
    <property type="molecule type" value="Genomic_DNA"/>
</dbReference>
<feature type="coiled-coil region" evidence="1">
    <location>
        <begin position="123"/>
        <end position="168"/>
    </location>
</feature>